<dbReference type="Proteomes" id="UP001347796">
    <property type="component" value="Unassembled WGS sequence"/>
</dbReference>
<dbReference type="AlphaFoldDB" id="A0AAN8PWH0"/>
<dbReference type="GO" id="GO:0034982">
    <property type="term" value="P:mitochondrial protein processing"/>
    <property type="evidence" value="ECO:0007669"/>
    <property type="project" value="TreeGrafter"/>
</dbReference>
<evidence type="ECO:0000256" key="1">
    <source>
        <dbReference type="ARBA" id="ARBA00001947"/>
    </source>
</evidence>
<gene>
    <name evidence="9" type="ORF">SNE40_013053</name>
</gene>
<evidence type="ECO:0000313" key="9">
    <source>
        <dbReference type="EMBL" id="KAK6178245.1"/>
    </source>
</evidence>
<evidence type="ECO:0000313" key="10">
    <source>
        <dbReference type="Proteomes" id="UP001347796"/>
    </source>
</evidence>
<evidence type="ECO:0000256" key="2">
    <source>
        <dbReference type="ARBA" id="ARBA00022723"/>
    </source>
</evidence>
<dbReference type="PANTHER" id="PTHR43655:SF2">
    <property type="entry name" value="AFG3 LIKE MATRIX AAA PEPTIDASE SUBUNIT 2, ISOFORM A"/>
    <property type="match status" value="1"/>
</dbReference>
<dbReference type="GO" id="GO:0046872">
    <property type="term" value="F:metal ion binding"/>
    <property type="evidence" value="ECO:0007669"/>
    <property type="project" value="UniProtKB-KW"/>
</dbReference>
<keyword evidence="10" id="KW-1185">Reference proteome</keyword>
<dbReference type="PANTHER" id="PTHR43655">
    <property type="entry name" value="ATP-DEPENDENT PROTEASE"/>
    <property type="match status" value="1"/>
</dbReference>
<accession>A0AAN8PWH0</accession>
<evidence type="ECO:0000256" key="3">
    <source>
        <dbReference type="ARBA" id="ARBA00022741"/>
    </source>
</evidence>
<comment type="caution">
    <text evidence="9">The sequence shown here is derived from an EMBL/GenBank/DDBJ whole genome shotgun (WGS) entry which is preliminary data.</text>
</comment>
<sequence length="169" mass="19231">MCMALGGRVSEEIFFGKITTGAQDDLRKVTQSAYAQVVHFGMNERLGNLSFEMPQSGEMVFDKPYSEQTAQLIDEEVRHIVKDAYIRTLDLLTTRKSEVEKVAIRLLEKEKLDKEDMLQLLGSRPYAEKSTYEEFVEGTGSIDEDTTLPKGLESWNKVKENEQNEKAVT</sequence>
<comment type="cofactor">
    <cofactor evidence="1">
        <name>Zn(2+)</name>
        <dbReference type="ChEBI" id="CHEBI:29105"/>
    </cofactor>
</comment>
<feature type="compositionally biased region" description="Basic and acidic residues" evidence="7">
    <location>
        <begin position="156"/>
        <end position="169"/>
    </location>
</feature>
<dbReference type="GO" id="GO:0005745">
    <property type="term" value="C:m-AAA complex"/>
    <property type="evidence" value="ECO:0007669"/>
    <property type="project" value="TreeGrafter"/>
</dbReference>
<keyword evidence="6" id="KW-0378">Hydrolase</keyword>
<dbReference type="Pfam" id="PF01434">
    <property type="entry name" value="Peptidase_M41"/>
    <property type="match status" value="1"/>
</dbReference>
<dbReference type="GO" id="GO:0004176">
    <property type="term" value="F:ATP-dependent peptidase activity"/>
    <property type="evidence" value="ECO:0007669"/>
    <property type="project" value="InterPro"/>
</dbReference>
<keyword evidence="6" id="KW-0645">Protease</keyword>
<evidence type="ECO:0000256" key="7">
    <source>
        <dbReference type="SAM" id="MobiDB-lite"/>
    </source>
</evidence>
<keyword evidence="2" id="KW-0479">Metal-binding</keyword>
<dbReference type="EMBL" id="JAZGQO010000009">
    <property type="protein sequence ID" value="KAK6178245.1"/>
    <property type="molecule type" value="Genomic_DNA"/>
</dbReference>
<keyword evidence="6" id="KW-0482">Metalloprotease</keyword>
<keyword evidence="5" id="KW-0067">ATP-binding</keyword>
<dbReference type="InterPro" id="IPR050928">
    <property type="entry name" value="ATP-dep_Zn_Metalloprotease"/>
</dbReference>
<evidence type="ECO:0000259" key="8">
    <source>
        <dbReference type="Pfam" id="PF01434"/>
    </source>
</evidence>
<evidence type="ECO:0000256" key="5">
    <source>
        <dbReference type="ARBA" id="ARBA00022840"/>
    </source>
</evidence>
<dbReference type="Gene3D" id="1.20.58.760">
    <property type="entry name" value="Peptidase M41"/>
    <property type="match status" value="1"/>
</dbReference>
<dbReference type="GO" id="GO:0004222">
    <property type="term" value="F:metalloendopeptidase activity"/>
    <property type="evidence" value="ECO:0007669"/>
    <property type="project" value="InterPro"/>
</dbReference>
<feature type="domain" description="Peptidase M41" evidence="8">
    <location>
        <begin position="1"/>
        <end position="119"/>
    </location>
</feature>
<feature type="region of interest" description="Disordered" evidence="7">
    <location>
        <begin position="137"/>
        <end position="169"/>
    </location>
</feature>
<protein>
    <recommendedName>
        <fullName evidence="8">Peptidase M41 domain-containing protein</fullName>
    </recommendedName>
</protein>
<dbReference type="InterPro" id="IPR000642">
    <property type="entry name" value="Peptidase_M41"/>
</dbReference>
<proteinExistence type="predicted"/>
<evidence type="ECO:0000256" key="4">
    <source>
        <dbReference type="ARBA" id="ARBA00022833"/>
    </source>
</evidence>
<reference evidence="9 10" key="1">
    <citation type="submission" date="2024-01" db="EMBL/GenBank/DDBJ databases">
        <title>The genome of the rayed Mediterranean limpet Patella caerulea (Linnaeus, 1758).</title>
        <authorList>
            <person name="Anh-Thu Weber A."/>
            <person name="Halstead-Nussloch G."/>
        </authorList>
    </citation>
    <scope>NUCLEOTIDE SEQUENCE [LARGE SCALE GENOMIC DNA]</scope>
    <source>
        <strain evidence="9">AATW-2023a</strain>
        <tissue evidence="9">Whole specimen</tissue>
    </source>
</reference>
<keyword evidence="3" id="KW-0547">Nucleotide-binding</keyword>
<organism evidence="9 10">
    <name type="scientific">Patella caerulea</name>
    <name type="common">Rayed Mediterranean limpet</name>
    <dbReference type="NCBI Taxonomy" id="87958"/>
    <lineage>
        <taxon>Eukaryota</taxon>
        <taxon>Metazoa</taxon>
        <taxon>Spiralia</taxon>
        <taxon>Lophotrochozoa</taxon>
        <taxon>Mollusca</taxon>
        <taxon>Gastropoda</taxon>
        <taxon>Patellogastropoda</taxon>
        <taxon>Patelloidea</taxon>
        <taxon>Patellidae</taxon>
        <taxon>Patella</taxon>
    </lineage>
</organism>
<name>A0AAN8PWH0_PATCE</name>
<dbReference type="InterPro" id="IPR037219">
    <property type="entry name" value="Peptidase_M41-like"/>
</dbReference>
<keyword evidence="4" id="KW-0862">Zinc</keyword>
<dbReference type="SUPFAM" id="SSF140990">
    <property type="entry name" value="FtsH protease domain-like"/>
    <property type="match status" value="1"/>
</dbReference>
<dbReference type="GO" id="GO:0005524">
    <property type="term" value="F:ATP binding"/>
    <property type="evidence" value="ECO:0007669"/>
    <property type="project" value="UniProtKB-KW"/>
</dbReference>
<evidence type="ECO:0000256" key="6">
    <source>
        <dbReference type="ARBA" id="ARBA00023049"/>
    </source>
</evidence>